<evidence type="ECO:0000313" key="2">
    <source>
        <dbReference type="EMBL" id="VBB34843.1"/>
    </source>
</evidence>
<dbReference type="InterPro" id="IPR017943">
    <property type="entry name" value="Bactericidal_perm-incr_a/b_dom"/>
</dbReference>
<dbReference type="PANTHER" id="PTHR10504">
    <property type="entry name" value="BACTERICIDAL PERMEABILITY-INCREASING BPI PROTEIN-RELATED"/>
    <property type="match status" value="1"/>
</dbReference>
<dbReference type="OrthoDB" id="5874601at2759"/>
<proteinExistence type="predicted"/>
<dbReference type="GO" id="GO:0008289">
    <property type="term" value="F:lipid binding"/>
    <property type="evidence" value="ECO:0007669"/>
    <property type="project" value="InterPro"/>
</dbReference>
<reference evidence="2 3" key="1">
    <citation type="submission" date="2018-08" db="EMBL/GenBank/DDBJ databases">
        <authorList>
            <person name="Laetsch R D."/>
            <person name="Stevens L."/>
            <person name="Kumar S."/>
            <person name="Blaxter L. M."/>
        </authorList>
    </citation>
    <scope>NUCLEOTIDE SEQUENCE [LARGE SCALE GENOMIC DNA]</scope>
</reference>
<evidence type="ECO:0000313" key="3">
    <source>
        <dbReference type="Proteomes" id="UP000276991"/>
    </source>
</evidence>
<name>A0A498SSM0_ACAVI</name>
<gene>
    <name evidence="2" type="ORF">NAV_LOCUS9634</name>
</gene>
<dbReference type="Gene3D" id="3.15.20.10">
    <property type="entry name" value="Bactericidal permeability-increasing protein, domain 2"/>
    <property type="match status" value="1"/>
</dbReference>
<dbReference type="EMBL" id="UPTC01004208">
    <property type="protein sequence ID" value="VBB34843.1"/>
    <property type="molecule type" value="Genomic_DNA"/>
</dbReference>
<evidence type="ECO:0008006" key="4">
    <source>
        <dbReference type="Google" id="ProtNLM"/>
    </source>
</evidence>
<evidence type="ECO:0000256" key="1">
    <source>
        <dbReference type="SAM" id="MobiDB-lite"/>
    </source>
</evidence>
<organism evidence="2 3">
    <name type="scientific">Acanthocheilonema viteae</name>
    <name type="common">Filarial nematode worm</name>
    <name type="synonym">Dipetalonema viteae</name>
    <dbReference type="NCBI Taxonomy" id="6277"/>
    <lineage>
        <taxon>Eukaryota</taxon>
        <taxon>Metazoa</taxon>
        <taxon>Ecdysozoa</taxon>
        <taxon>Nematoda</taxon>
        <taxon>Chromadorea</taxon>
        <taxon>Rhabditida</taxon>
        <taxon>Spirurina</taxon>
        <taxon>Spiruromorpha</taxon>
        <taxon>Filarioidea</taxon>
        <taxon>Onchocercidae</taxon>
        <taxon>Acanthocheilonema</taxon>
    </lineage>
</organism>
<dbReference type="PANTHER" id="PTHR10504:SF144">
    <property type="entry name" value="BPI1 DOMAIN-CONTAINING PROTEIN"/>
    <property type="match status" value="1"/>
</dbReference>
<feature type="region of interest" description="Disordered" evidence="1">
    <location>
        <begin position="30"/>
        <end position="74"/>
    </location>
</feature>
<keyword evidence="3" id="KW-1185">Reference proteome</keyword>
<sequence length="203" mass="22705">MFHVGRETPKLNGLLKTTCNDEDYDDFNDFDANEDDEFDGEKNSTKTSAKFRKRRKRDAANDDNDNDKNHNVESKEEEDIFSDLGICIGDIMPAVREKYPKKLIAIKIYSTRIPTVTLLAENNGIARIDLKLEAVLYIDDSGETVGTILISSIIDGNVQISGNHVRVLIEIQSLKFVDKDDTLGLPSDALDNLANLSKDIIAQ</sequence>
<dbReference type="AlphaFoldDB" id="A0A498SSM0"/>
<dbReference type="Proteomes" id="UP000276991">
    <property type="component" value="Unassembled WGS sequence"/>
</dbReference>
<protein>
    <recommendedName>
        <fullName evidence="4">Lipid-binding serum glycoprotein C-terminal domain-containing protein</fullName>
    </recommendedName>
</protein>
<accession>A0A498SSM0</accession>
<dbReference type="InterPro" id="IPR032942">
    <property type="entry name" value="BPI/LBP/Plunc"/>
</dbReference>
<feature type="non-terminal residue" evidence="2">
    <location>
        <position position="1"/>
    </location>
</feature>
<dbReference type="GO" id="GO:0005615">
    <property type="term" value="C:extracellular space"/>
    <property type="evidence" value="ECO:0007669"/>
    <property type="project" value="TreeGrafter"/>
</dbReference>
<dbReference type="STRING" id="6277.A0A498SSM0"/>
<feature type="compositionally biased region" description="Acidic residues" evidence="1">
    <location>
        <begin position="30"/>
        <end position="39"/>
    </location>
</feature>
<dbReference type="SUPFAM" id="SSF55394">
    <property type="entry name" value="Bactericidal permeability-increasing protein, BPI"/>
    <property type="match status" value="1"/>
</dbReference>
<feature type="non-terminal residue" evidence="2">
    <location>
        <position position="203"/>
    </location>
</feature>